<dbReference type="InterPro" id="IPR008753">
    <property type="entry name" value="Peptidase_M13_N"/>
</dbReference>
<dbReference type="Proteomes" id="UP001321473">
    <property type="component" value="Unassembled WGS sequence"/>
</dbReference>
<dbReference type="InterPro" id="IPR000718">
    <property type="entry name" value="Peptidase_M13"/>
</dbReference>
<feature type="region of interest" description="Disordered" evidence="2">
    <location>
        <begin position="18"/>
        <end position="56"/>
    </location>
</feature>
<dbReference type="Gene3D" id="1.10.1380.10">
    <property type="entry name" value="Neutral endopeptidase , domain2"/>
    <property type="match status" value="1"/>
</dbReference>
<evidence type="ECO:0000313" key="5">
    <source>
        <dbReference type="Proteomes" id="UP001321473"/>
    </source>
</evidence>
<feature type="region of interest" description="Disordered" evidence="2">
    <location>
        <begin position="90"/>
        <end position="173"/>
    </location>
</feature>
<dbReference type="PROSITE" id="PS51885">
    <property type="entry name" value="NEPRILYSIN"/>
    <property type="match status" value="1"/>
</dbReference>
<dbReference type="EMBL" id="JARKHS020003768">
    <property type="protein sequence ID" value="KAK8785216.1"/>
    <property type="molecule type" value="Genomic_DNA"/>
</dbReference>
<gene>
    <name evidence="4" type="ORF">V5799_008419</name>
</gene>
<feature type="compositionally biased region" description="Polar residues" evidence="2">
    <location>
        <begin position="129"/>
        <end position="145"/>
    </location>
</feature>
<dbReference type="GO" id="GO:0004222">
    <property type="term" value="F:metalloendopeptidase activity"/>
    <property type="evidence" value="ECO:0007669"/>
    <property type="project" value="InterPro"/>
</dbReference>
<dbReference type="GO" id="GO:0005886">
    <property type="term" value="C:plasma membrane"/>
    <property type="evidence" value="ECO:0007669"/>
    <property type="project" value="TreeGrafter"/>
</dbReference>
<comment type="caution">
    <text evidence="4">The sequence shown here is derived from an EMBL/GenBank/DDBJ whole genome shotgun (WGS) entry which is preliminary data.</text>
</comment>
<keyword evidence="5" id="KW-1185">Reference proteome</keyword>
<feature type="compositionally biased region" description="Polar residues" evidence="2">
    <location>
        <begin position="154"/>
        <end position="164"/>
    </location>
</feature>
<evidence type="ECO:0000256" key="1">
    <source>
        <dbReference type="ARBA" id="ARBA00007357"/>
    </source>
</evidence>
<sequence>MFSLGKSLWNRAKEAKLASSEKLSTSLQASGSTEPQSSAEPTAANFHLTSNEEPLEQVGLELTKGVKSSARGTPHVETGQSVIEALPASSVSLSPSKQPSTLPSHSLPASPLTFSKKASKPFNKRDGSRGTSSFTFGHQSASETCGFQHAEQAQPKQHSSTPPISESKETQEVPTRICNLRSEISSFISKLFNACSAQAPKIEDTKLRKEASVQTIKKTRFSTNSGVVIDNGDTLPETTTKREAIDNALSPPEARIKLAQSVTSSSGFSSGSSVADLNLRVIHGSSRFPFSEIFVAVALVASLTALLFLVLHLSAPTRGNIEVVEQSSAFCLSEQCLEQATYLDQLLSWKDAPPCENFYMFVCRRWSSQYAEATAPSTFVSPDDDLVANLEASMYAMLKESLESSASLRPLRDLMDKCTNERQIEGDGWGSMLELMWSASIGYFPVTPPIRSTISVWKAAGQLMRKTGTSALLGVGVAAAGPGAPKGIISVGPPELLSGGGVIDIDSAVKLYSSAIFSAVKTLNKQFVPTETLLGVVKFAGDLERLNSNSSKGAGLRKSGSNVSAPITQFLSGIFEDDRRPYFHRSGSDVLILAPKLVRKIIELVQGTETHTTLNFLALRVMIQVSMFIPRADITHLYSAFLYRRPTLSPPRWKLCLRAVEKALSPLIYASFFTSRNLHASASKFLLFVGDAAHAFLRGVESASSLNSFSKAAFRDILVNTQFKVLGPSWVSDGAAFGAYVQTIPTIRPIQTALESYTAVFEATFLYSLSRDVSQQWPRSIFSSDCWYDLNPRTLYVPLLAFNVSLWLNPSAEFLQISRAGHRVQRCILEMILGQRVLEYGQWPQWLDKETKQKLERAETCLEENIRHGGTLAPLALFKRSLSAHFAYKQFQRSVKTGVGRTKKLRLPSGQVLSPAQLFFIFLVMQSCVSGIPTDTPSDSELEWNAALGRYSEMPAAFGCPGGSAMNPLQKCTA</sequence>
<feature type="domain" description="Peptidase M13 N-terminal" evidence="3">
    <location>
        <begin position="354"/>
        <end position="722"/>
    </location>
</feature>
<reference evidence="4 5" key="1">
    <citation type="journal article" date="2023" name="Arcadia Sci">
        <title>De novo assembly of a long-read Amblyomma americanum tick genome.</title>
        <authorList>
            <person name="Chou S."/>
            <person name="Poskanzer K.E."/>
            <person name="Rollins M."/>
            <person name="Thuy-Boun P.S."/>
        </authorList>
    </citation>
    <scope>NUCLEOTIDE SEQUENCE [LARGE SCALE GENOMIC DNA]</scope>
    <source>
        <strain evidence="4">F_SG_1</strain>
        <tissue evidence="4">Salivary glands</tissue>
    </source>
</reference>
<dbReference type="PANTHER" id="PTHR11733:SF241">
    <property type="entry name" value="GH26575P-RELATED"/>
    <property type="match status" value="1"/>
</dbReference>
<evidence type="ECO:0000256" key="2">
    <source>
        <dbReference type="SAM" id="MobiDB-lite"/>
    </source>
</evidence>
<evidence type="ECO:0000259" key="3">
    <source>
        <dbReference type="Pfam" id="PF05649"/>
    </source>
</evidence>
<dbReference type="PANTHER" id="PTHR11733">
    <property type="entry name" value="ZINC METALLOPROTEASE FAMILY M13 NEPRILYSIN-RELATED"/>
    <property type="match status" value="1"/>
</dbReference>
<feature type="compositionally biased region" description="Polar residues" evidence="2">
    <location>
        <begin position="21"/>
        <end position="40"/>
    </location>
</feature>
<dbReference type="Pfam" id="PF05649">
    <property type="entry name" value="Peptidase_M13_N"/>
    <property type="match status" value="1"/>
</dbReference>
<name>A0AAQ4FE38_AMBAM</name>
<dbReference type="SUPFAM" id="SSF55486">
    <property type="entry name" value="Metalloproteases ('zincins'), catalytic domain"/>
    <property type="match status" value="1"/>
</dbReference>
<organism evidence="4 5">
    <name type="scientific">Amblyomma americanum</name>
    <name type="common">Lone star tick</name>
    <dbReference type="NCBI Taxonomy" id="6943"/>
    <lineage>
        <taxon>Eukaryota</taxon>
        <taxon>Metazoa</taxon>
        <taxon>Ecdysozoa</taxon>
        <taxon>Arthropoda</taxon>
        <taxon>Chelicerata</taxon>
        <taxon>Arachnida</taxon>
        <taxon>Acari</taxon>
        <taxon>Parasitiformes</taxon>
        <taxon>Ixodida</taxon>
        <taxon>Ixodoidea</taxon>
        <taxon>Ixodidae</taxon>
        <taxon>Amblyomminae</taxon>
        <taxon>Amblyomma</taxon>
    </lineage>
</organism>
<protein>
    <recommendedName>
        <fullName evidence="3">Peptidase M13 N-terminal domain-containing protein</fullName>
    </recommendedName>
</protein>
<dbReference type="AlphaFoldDB" id="A0AAQ4FE38"/>
<comment type="similarity">
    <text evidence="1">Belongs to the peptidase M13 family.</text>
</comment>
<dbReference type="InterPro" id="IPR042089">
    <property type="entry name" value="Peptidase_M13_dom_2"/>
</dbReference>
<accession>A0AAQ4FE38</accession>
<dbReference type="InterPro" id="IPR024079">
    <property type="entry name" value="MetalloPept_cat_dom_sf"/>
</dbReference>
<dbReference type="Gene3D" id="3.40.390.10">
    <property type="entry name" value="Collagenase (Catalytic Domain)"/>
    <property type="match status" value="1"/>
</dbReference>
<proteinExistence type="inferred from homology"/>
<evidence type="ECO:0000313" key="4">
    <source>
        <dbReference type="EMBL" id="KAK8785216.1"/>
    </source>
</evidence>
<dbReference type="GO" id="GO:0016485">
    <property type="term" value="P:protein processing"/>
    <property type="evidence" value="ECO:0007669"/>
    <property type="project" value="TreeGrafter"/>
</dbReference>